<reference evidence="1" key="1">
    <citation type="submission" date="2022-06" db="EMBL/GenBank/DDBJ databases">
        <title>Physiological and biochemical characterization and genomic elucidation of a strain of the genus Ensifer adhaerens M8 that combines arsenic oxidation and chromium reduction.</title>
        <authorList>
            <person name="Li X."/>
            <person name="Yu c."/>
        </authorList>
    </citation>
    <scope>NUCLEOTIDE SEQUENCE</scope>
    <source>
        <strain evidence="1">M8</strain>
    </source>
</reference>
<name>A0A9Q8YA84_ENSAD</name>
<dbReference type="AlphaFoldDB" id="A0A9Q8YA84"/>
<gene>
    <name evidence="1" type="ORF">NE863_02635</name>
</gene>
<dbReference type="Proteomes" id="UP001055460">
    <property type="component" value="Chromosome"/>
</dbReference>
<protein>
    <submittedName>
        <fullName evidence="1">Uncharacterized protein</fullName>
    </submittedName>
</protein>
<dbReference type="OrthoDB" id="7355898at2"/>
<accession>A0A9Q8YA84</accession>
<proteinExistence type="predicted"/>
<sequence length="218" mass="25105">MAVFKLSFLSPKTAIPTHELRFDRDATEIARALDLQNGVFPDHACYRLDQDDLTLLASAVGLALPETGEEAELRRPHALDTVPYLVHTGYELPLMLEGRKPFAFFSDDAASPWLAETKELFAPHVADGTLLADMFEFSRMCPTTTGGEKEQRVLYLTYALPGEEWRFERFRQRCHQLFCNWRPWTAEDEREEGLLLGYSQEQCDCWLANRFRRAVVQE</sequence>
<organism evidence="1 2">
    <name type="scientific">Ensifer adhaerens</name>
    <name type="common">Sinorhizobium morelense</name>
    <dbReference type="NCBI Taxonomy" id="106592"/>
    <lineage>
        <taxon>Bacteria</taxon>
        <taxon>Pseudomonadati</taxon>
        <taxon>Pseudomonadota</taxon>
        <taxon>Alphaproteobacteria</taxon>
        <taxon>Hyphomicrobiales</taxon>
        <taxon>Rhizobiaceae</taxon>
        <taxon>Sinorhizobium/Ensifer group</taxon>
        <taxon>Ensifer</taxon>
    </lineage>
</organism>
<dbReference type="EMBL" id="CP098807">
    <property type="protein sequence ID" value="USJ23909.1"/>
    <property type="molecule type" value="Genomic_DNA"/>
</dbReference>
<evidence type="ECO:0000313" key="2">
    <source>
        <dbReference type="Proteomes" id="UP001055460"/>
    </source>
</evidence>
<evidence type="ECO:0000313" key="1">
    <source>
        <dbReference type="EMBL" id="USJ23909.1"/>
    </source>
</evidence>
<dbReference type="RefSeq" id="WP_110818490.1">
    <property type="nucleotide sequence ID" value="NZ_CP098807.1"/>
</dbReference>